<dbReference type="Proteomes" id="UP001458880">
    <property type="component" value="Unassembled WGS sequence"/>
</dbReference>
<protein>
    <submittedName>
        <fullName evidence="1">Uncharacterized protein</fullName>
    </submittedName>
</protein>
<organism evidence="1 2">
    <name type="scientific">Popillia japonica</name>
    <name type="common">Japanese beetle</name>
    <dbReference type="NCBI Taxonomy" id="7064"/>
    <lineage>
        <taxon>Eukaryota</taxon>
        <taxon>Metazoa</taxon>
        <taxon>Ecdysozoa</taxon>
        <taxon>Arthropoda</taxon>
        <taxon>Hexapoda</taxon>
        <taxon>Insecta</taxon>
        <taxon>Pterygota</taxon>
        <taxon>Neoptera</taxon>
        <taxon>Endopterygota</taxon>
        <taxon>Coleoptera</taxon>
        <taxon>Polyphaga</taxon>
        <taxon>Scarabaeiformia</taxon>
        <taxon>Scarabaeidae</taxon>
        <taxon>Rutelinae</taxon>
        <taxon>Popillia</taxon>
    </lineage>
</organism>
<sequence length="161" mass="18458">MYFKLANDNDFTTKYIQELIDMKDIELENDLLSIVQVTNNENIEIFNGEVVPQLSPPALQLRENEKTTTSSGEWNDSVTKVLLDKYETYLSLVGPMRTKKMWEKIAKDIEHILQISFSPLQVENRSSGAVRQPVPYESELSKIALLDDSIEPEVKDLPILQ</sequence>
<comment type="caution">
    <text evidence="1">The sequence shown here is derived from an EMBL/GenBank/DDBJ whole genome shotgun (WGS) entry which is preliminary data.</text>
</comment>
<proteinExistence type="predicted"/>
<accession>A0AAW1MGI1</accession>
<name>A0AAW1MGI1_POPJA</name>
<evidence type="ECO:0000313" key="1">
    <source>
        <dbReference type="EMBL" id="KAK9745444.1"/>
    </source>
</evidence>
<gene>
    <name evidence="1" type="ORF">QE152_g6959</name>
</gene>
<keyword evidence="2" id="KW-1185">Reference proteome</keyword>
<evidence type="ECO:0000313" key="2">
    <source>
        <dbReference type="Proteomes" id="UP001458880"/>
    </source>
</evidence>
<dbReference type="EMBL" id="JASPKY010000049">
    <property type="protein sequence ID" value="KAK9745444.1"/>
    <property type="molecule type" value="Genomic_DNA"/>
</dbReference>
<dbReference type="AlphaFoldDB" id="A0AAW1MGI1"/>
<reference evidence="1 2" key="1">
    <citation type="journal article" date="2024" name="BMC Genomics">
        <title>De novo assembly and annotation of Popillia japonica's genome with initial clues to its potential as an invasive pest.</title>
        <authorList>
            <person name="Cucini C."/>
            <person name="Boschi S."/>
            <person name="Funari R."/>
            <person name="Cardaioli E."/>
            <person name="Iannotti N."/>
            <person name="Marturano G."/>
            <person name="Paoli F."/>
            <person name="Bruttini M."/>
            <person name="Carapelli A."/>
            <person name="Frati F."/>
            <person name="Nardi F."/>
        </authorList>
    </citation>
    <scope>NUCLEOTIDE SEQUENCE [LARGE SCALE GENOMIC DNA]</scope>
    <source>
        <strain evidence="1">DMR45628</strain>
    </source>
</reference>